<sequence>MQNKLIIMIDIFKKIILWISAFCIFAFIVSNLFDGGCGNVAGGSGSLVEADSLKCKFITLLNRVYIILSLLQYLLVM</sequence>
<reference evidence="2 3" key="1">
    <citation type="submission" date="2017-08" db="EMBL/GenBank/DDBJ databases">
        <title>Capnocytophaga canis 17-158 assembly.</title>
        <authorList>
            <person name="Gulvik C.A."/>
        </authorList>
    </citation>
    <scope>NUCLEOTIDE SEQUENCE [LARGE SCALE GENOMIC DNA]</scope>
    <source>
        <strain evidence="2 3">17-158</strain>
    </source>
</reference>
<dbReference type="EMBL" id="NSDI01000001">
    <property type="protein sequence ID" value="RIY38032.1"/>
    <property type="molecule type" value="Genomic_DNA"/>
</dbReference>
<evidence type="ECO:0000313" key="3">
    <source>
        <dbReference type="Proteomes" id="UP000265497"/>
    </source>
</evidence>
<evidence type="ECO:0000313" key="2">
    <source>
        <dbReference type="EMBL" id="RIY38032.1"/>
    </source>
</evidence>
<keyword evidence="1" id="KW-0812">Transmembrane</keyword>
<name>A0A3A1YIN9_9FLAO</name>
<keyword evidence="1" id="KW-0472">Membrane</keyword>
<feature type="transmembrane region" description="Helical" evidence="1">
    <location>
        <begin position="57"/>
        <end position="76"/>
    </location>
</feature>
<proteinExistence type="predicted"/>
<evidence type="ECO:0000256" key="1">
    <source>
        <dbReference type="SAM" id="Phobius"/>
    </source>
</evidence>
<organism evidence="2 3">
    <name type="scientific">Capnocytophaga canis</name>
    <dbReference type="NCBI Taxonomy" id="1848903"/>
    <lineage>
        <taxon>Bacteria</taxon>
        <taxon>Pseudomonadati</taxon>
        <taxon>Bacteroidota</taxon>
        <taxon>Flavobacteriia</taxon>
        <taxon>Flavobacteriales</taxon>
        <taxon>Flavobacteriaceae</taxon>
        <taxon>Capnocytophaga</taxon>
    </lineage>
</organism>
<gene>
    <name evidence="2" type="ORF">CKY20_00340</name>
</gene>
<dbReference type="Proteomes" id="UP000265497">
    <property type="component" value="Unassembled WGS sequence"/>
</dbReference>
<dbReference type="AlphaFoldDB" id="A0A3A1YIN9"/>
<accession>A0A3A1YIN9</accession>
<protein>
    <submittedName>
        <fullName evidence="2">Uncharacterized protein</fullName>
    </submittedName>
</protein>
<comment type="caution">
    <text evidence="2">The sequence shown here is derived from an EMBL/GenBank/DDBJ whole genome shotgun (WGS) entry which is preliminary data.</text>
</comment>
<keyword evidence="1" id="KW-1133">Transmembrane helix</keyword>
<feature type="transmembrane region" description="Helical" evidence="1">
    <location>
        <begin position="15"/>
        <end position="33"/>
    </location>
</feature>